<keyword evidence="3" id="KW-1185">Reference proteome</keyword>
<dbReference type="STRING" id="319795.Dgeo_0891"/>
<dbReference type="HOGENOM" id="CLU_091428_1_1_0"/>
<accession>Q1IZZ1</accession>
<sequence>MTQHREQPTREEAIKTLAGLIQGIKFAMLTVTTDQGHLKAHPMTTQQTEFDGDLWFLADKSTEQVQCMRERPEVNVSYSDPGKNNYVSVSGTAELVEDRAKLEELWSDFYKAYFPEGIDDPNIQLVKVEAHGAEYWEGSGKMKALFQMARAAVTGKPATDMGNNDTVKL</sequence>
<evidence type="ECO:0000313" key="2">
    <source>
        <dbReference type="EMBL" id="ABF45193.1"/>
    </source>
</evidence>
<feature type="domain" description="General stress protein FMN-binding split barrel" evidence="1">
    <location>
        <begin position="12"/>
        <end position="156"/>
    </location>
</feature>
<dbReference type="eggNOG" id="COG3871">
    <property type="taxonomic scope" value="Bacteria"/>
</dbReference>
<evidence type="ECO:0000313" key="3">
    <source>
        <dbReference type="Proteomes" id="UP000002431"/>
    </source>
</evidence>
<dbReference type="InterPro" id="IPR038725">
    <property type="entry name" value="YdaG_split_barrel_FMN-bd"/>
</dbReference>
<dbReference type="InterPro" id="IPR012349">
    <property type="entry name" value="Split_barrel_FMN-bd"/>
</dbReference>
<dbReference type="Pfam" id="PF16242">
    <property type="entry name" value="Pyrid_ox_like"/>
    <property type="match status" value="1"/>
</dbReference>
<protein>
    <submittedName>
        <fullName evidence="2">Pyridoxamine 5'-phosphate oxidase-related, FMN-binding, Gsp26</fullName>
    </submittedName>
</protein>
<name>Q1IZZ1_DEIGD</name>
<dbReference type="AlphaFoldDB" id="Q1IZZ1"/>
<organism evidence="2 3">
    <name type="scientific">Deinococcus geothermalis (strain DSM 11300 / CIP 105573 / AG-3a)</name>
    <dbReference type="NCBI Taxonomy" id="319795"/>
    <lineage>
        <taxon>Bacteria</taxon>
        <taxon>Thermotogati</taxon>
        <taxon>Deinococcota</taxon>
        <taxon>Deinococci</taxon>
        <taxon>Deinococcales</taxon>
        <taxon>Deinococcaceae</taxon>
        <taxon>Deinococcus</taxon>
    </lineage>
</organism>
<dbReference type="PANTHER" id="PTHR34818:SF1">
    <property type="entry name" value="PROTEIN BLI-3"/>
    <property type="match status" value="1"/>
</dbReference>
<dbReference type="Gene3D" id="2.30.110.10">
    <property type="entry name" value="Electron Transport, Fmn-binding Protein, Chain A"/>
    <property type="match status" value="1"/>
</dbReference>
<dbReference type="SUPFAM" id="SSF50475">
    <property type="entry name" value="FMN-binding split barrel"/>
    <property type="match status" value="1"/>
</dbReference>
<gene>
    <name evidence="2" type="ordered locus">Dgeo_0891</name>
</gene>
<dbReference type="EMBL" id="CP000359">
    <property type="protein sequence ID" value="ABF45193.1"/>
    <property type="molecule type" value="Genomic_DNA"/>
</dbReference>
<dbReference type="PANTHER" id="PTHR34818">
    <property type="entry name" value="PROTEIN BLI-3"/>
    <property type="match status" value="1"/>
</dbReference>
<proteinExistence type="predicted"/>
<dbReference type="InterPro" id="IPR052917">
    <property type="entry name" value="Stress-Dev_Protein"/>
</dbReference>
<dbReference type="RefSeq" id="WP_011530031.1">
    <property type="nucleotide sequence ID" value="NC_008025.1"/>
</dbReference>
<dbReference type="KEGG" id="dge:Dgeo_0891"/>
<dbReference type="Proteomes" id="UP000002431">
    <property type="component" value="Chromosome"/>
</dbReference>
<reference evidence="2" key="1">
    <citation type="submission" date="2006-04" db="EMBL/GenBank/DDBJ databases">
        <title>Complete sequence of chromosome of Deinococcus geothermalis DSM 11300.</title>
        <authorList>
            <consortium name="US DOE Joint Genome Institute"/>
            <person name="Copeland A."/>
            <person name="Lucas S."/>
            <person name="Lapidus A."/>
            <person name="Barry K."/>
            <person name="Detter J.C."/>
            <person name="Glavina del Rio T."/>
            <person name="Hammon N."/>
            <person name="Israni S."/>
            <person name="Dalin E."/>
            <person name="Tice H."/>
            <person name="Pitluck S."/>
            <person name="Brettin T."/>
            <person name="Bruce D."/>
            <person name="Han C."/>
            <person name="Tapia R."/>
            <person name="Saunders E."/>
            <person name="Gilna P."/>
            <person name="Schmutz J."/>
            <person name="Larimer F."/>
            <person name="Land M."/>
            <person name="Hauser L."/>
            <person name="Kyrpides N."/>
            <person name="Kim E."/>
            <person name="Daly M.J."/>
            <person name="Fredrickson J.K."/>
            <person name="Makarova K.S."/>
            <person name="Gaidamakova E.K."/>
            <person name="Zhai M."/>
            <person name="Richardson P."/>
        </authorList>
    </citation>
    <scope>NUCLEOTIDE SEQUENCE</scope>
    <source>
        <strain evidence="2">DSM 11300</strain>
    </source>
</reference>
<evidence type="ECO:0000259" key="1">
    <source>
        <dbReference type="Pfam" id="PF16242"/>
    </source>
</evidence>